<keyword evidence="3" id="KW-1185">Reference proteome</keyword>
<keyword evidence="1" id="KW-0472">Membrane</keyword>
<protein>
    <submittedName>
        <fullName evidence="2">Uncharacterized protein</fullName>
    </submittedName>
</protein>
<keyword evidence="1" id="KW-1133">Transmembrane helix</keyword>
<comment type="caution">
    <text evidence="2">The sequence shown here is derived from an EMBL/GenBank/DDBJ whole genome shotgun (WGS) entry which is preliminary data.</text>
</comment>
<keyword evidence="1" id="KW-0812">Transmembrane</keyword>
<name>A0A4S8J928_MUSBA</name>
<gene>
    <name evidence="2" type="ORF">C4D60_Mb03t10740</name>
</gene>
<reference evidence="2 3" key="1">
    <citation type="journal article" date="2019" name="Nat. Plants">
        <title>Genome sequencing of Musa balbisiana reveals subgenome evolution and function divergence in polyploid bananas.</title>
        <authorList>
            <person name="Yao X."/>
        </authorList>
    </citation>
    <scope>NUCLEOTIDE SEQUENCE [LARGE SCALE GENOMIC DNA]</scope>
    <source>
        <strain evidence="3">cv. DH-PKW</strain>
        <tissue evidence="2">Leaves</tissue>
    </source>
</reference>
<evidence type="ECO:0000256" key="1">
    <source>
        <dbReference type="SAM" id="Phobius"/>
    </source>
</evidence>
<accession>A0A4S8J928</accession>
<evidence type="ECO:0000313" key="2">
    <source>
        <dbReference type="EMBL" id="THU58111.1"/>
    </source>
</evidence>
<evidence type="ECO:0000313" key="3">
    <source>
        <dbReference type="Proteomes" id="UP000317650"/>
    </source>
</evidence>
<feature type="transmembrane region" description="Helical" evidence="1">
    <location>
        <begin position="53"/>
        <end position="74"/>
    </location>
</feature>
<proteinExistence type="predicted"/>
<dbReference type="EMBL" id="PYDT01000006">
    <property type="protein sequence ID" value="THU58111.1"/>
    <property type="molecule type" value="Genomic_DNA"/>
</dbReference>
<dbReference type="Proteomes" id="UP000317650">
    <property type="component" value="Chromosome 3"/>
</dbReference>
<dbReference type="AlphaFoldDB" id="A0A4S8J928"/>
<organism evidence="2 3">
    <name type="scientific">Musa balbisiana</name>
    <name type="common">Banana</name>
    <dbReference type="NCBI Taxonomy" id="52838"/>
    <lineage>
        <taxon>Eukaryota</taxon>
        <taxon>Viridiplantae</taxon>
        <taxon>Streptophyta</taxon>
        <taxon>Embryophyta</taxon>
        <taxon>Tracheophyta</taxon>
        <taxon>Spermatophyta</taxon>
        <taxon>Magnoliopsida</taxon>
        <taxon>Liliopsida</taxon>
        <taxon>Zingiberales</taxon>
        <taxon>Musaceae</taxon>
        <taxon>Musa</taxon>
    </lineage>
</organism>
<sequence>MYHSAGISNSEQTNTGPLEWFRTGRSVSDSRIYRRGAIRGVVARDRRAGSRMVYVWLAAFFLLVFLLVLVIYQVSPYLSSR</sequence>